<evidence type="ECO:0000313" key="3">
    <source>
        <dbReference type="Proteomes" id="UP001293593"/>
    </source>
</evidence>
<accession>A0AAE1KDQ7</accession>
<dbReference type="EMBL" id="JAWXYG010000005">
    <property type="protein sequence ID" value="KAK4272299.1"/>
    <property type="molecule type" value="Genomic_DNA"/>
</dbReference>
<keyword evidence="1" id="KW-0812">Transmembrane</keyword>
<protein>
    <submittedName>
        <fullName evidence="2">Uncharacterized protein</fullName>
    </submittedName>
</protein>
<gene>
    <name evidence="2" type="ORF">QN277_020875</name>
</gene>
<sequence>MMISCLTLGSMIAMTMLLIDWEGIVLLITAAPTFRKFVMTPGTRGVHETMTQYGSFKGHSHVVSLLLPTTASRWVIK</sequence>
<keyword evidence="1" id="KW-0472">Membrane</keyword>
<dbReference type="AlphaFoldDB" id="A0AAE1KDQ7"/>
<keyword evidence="3" id="KW-1185">Reference proteome</keyword>
<evidence type="ECO:0000256" key="1">
    <source>
        <dbReference type="SAM" id="Phobius"/>
    </source>
</evidence>
<comment type="caution">
    <text evidence="2">The sequence shown here is derived from an EMBL/GenBank/DDBJ whole genome shotgun (WGS) entry which is preliminary data.</text>
</comment>
<name>A0AAE1KDQ7_9FABA</name>
<proteinExistence type="predicted"/>
<organism evidence="2 3">
    <name type="scientific">Acacia crassicarpa</name>
    <name type="common">northern wattle</name>
    <dbReference type="NCBI Taxonomy" id="499986"/>
    <lineage>
        <taxon>Eukaryota</taxon>
        <taxon>Viridiplantae</taxon>
        <taxon>Streptophyta</taxon>
        <taxon>Embryophyta</taxon>
        <taxon>Tracheophyta</taxon>
        <taxon>Spermatophyta</taxon>
        <taxon>Magnoliopsida</taxon>
        <taxon>eudicotyledons</taxon>
        <taxon>Gunneridae</taxon>
        <taxon>Pentapetalae</taxon>
        <taxon>rosids</taxon>
        <taxon>fabids</taxon>
        <taxon>Fabales</taxon>
        <taxon>Fabaceae</taxon>
        <taxon>Caesalpinioideae</taxon>
        <taxon>mimosoid clade</taxon>
        <taxon>Acacieae</taxon>
        <taxon>Acacia</taxon>
    </lineage>
</organism>
<reference evidence="2" key="1">
    <citation type="submission" date="2023-10" db="EMBL/GenBank/DDBJ databases">
        <title>Chromosome-level genome of the transformable northern wattle, Acacia crassicarpa.</title>
        <authorList>
            <person name="Massaro I."/>
            <person name="Sinha N.R."/>
            <person name="Poethig S."/>
            <person name="Leichty A.R."/>
        </authorList>
    </citation>
    <scope>NUCLEOTIDE SEQUENCE</scope>
    <source>
        <strain evidence="2">Acra3RX</strain>
        <tissue evidence="2">Leaf</tissue>
    </source>
</reference>
<evidence type="ECO:0000313" key="2">
    <source>
        <dbReference type="EMBL" id="KAK4272299.1"/>
    </source>
</evidence>
<feature type="transmembrane region" description="Helical" evidence="1">
    <location>
        <begin position="12"/>
        <end position="34"/>
    </location>
</feature>
<dbReference type="Proteomes" id="UP001293593">
    <property type="component" value="Unassembled WGS sequence"/>
</dbReference>
<keyword evidence="1" id="KW-1133">Transmembrane helix</keyword>